<evidence type="ECO:0000256" key="1">
    <source>
        <dbReference type="SAM" id="Phobius"/>
    </source>
</evidence>
<evidence type="ECO:0000313" key="3">
    <source>
        <dbReference type="Proteomes" id="UP000664109"/>
    </source>
</evidence>
<keyword evidence="1" id="KW-1133">Transmembrane helix</keyword>
<organism evidence="2 3">
    <name type="scientific">Streptomyces zhihengii</name>
    <dbReference type="NCBI Taxonomy" id="1818004"/>
    <lineage>
        <taxon>Bacteria</taxon>
        <taxon>Bacillati</taxon>
        <taxon>Actinomycetota</taxon>
        <taxon>Actinomycetes</taxon>
        <taxon>Kitasatosporales</taxon>
        <taxon>Streptomycetaceae</taxon>
        <taxon>Streptomyces</taxon>
    </lineage>
</organism>
<keyword evidence="2" id="KW-0614">Plasmid</keyword>
<dbReference type="RefSeq" id="WP_205378622.1">
    <property type="nucleotide sequence ID" value="NZ_JAFEJA010000003.1"/>
</dbReference>
<protein>
    <submittedName>
        <fullName evidence="2">Uncharacterized protein</fullName>
    </submittedName>
</protein>
<keyword evidence="1" id="KW-0472">Membrane</keyword>
<evidence type="ECO:0000313" key="2">
    <source>
        <dbReference type="EMBL" id="MBM9624427.1"/>
    </source>
</evidence>
<dbReference type="Proteomes" id="UP000664109">
    <property type="component" value="Unassembled WGS sequence"/>
</dbReference>
<keyword evidence="3" id="KW-1185">Reference proteome</keyword>
<feature type="transmembrane region" description="Helical" evidence="1">
    <location>
        <begin position="21"/>
        <end position="42"/>
    </location>
</feature>
<sequence length="58" mass="6537">MTRADDEFDTHSEDARRRQNRYWTIGVTIAMIAFALFLISIYEDPGPVCGTGQDKGPC</sequence>
<accession>A0ABS2V3K3</accession>
<geneLocation type="plasmid" evidence="2">
    <name>unnamed1</name>
</geneLocation>
<reference evidence="2 3" key="1">
    <citation type="journal article" date="2016" name="Arch. Microbiol.">
        <title>Streptomyces zhihengii sp. nov., isolated from rhizospheric soil of Psammosilene tunicoides.</title>
        <authorList>
            <person name="Huang M.J."/>
            <person name="Fei J.J."/>
            <person name="Salam N."/>
            <person name="Kim C.J."/>
            <person name="Hozzein W.N."/>
            <person name="Xiao M."/>
            <person name="Huang H.Q."/>
            <person name="Li W.J."/>
        </authorList>
    </citation>
    <scope>NUCLEOTIDE SEQUENCE [LARGE SCALE GENOMIC DNA]</scope>
    <source>
        <strain evidence="2 3">YIM T102</strain>
    </source>
</reference>
<proteinExistence type="predicted"/>
<dbReference type="EMBL" id="JAFEJA010000003">
    <property type="protein sequence ID" value="MBM9624427.1"/>
    <property type="molecule type" value="Genomic_DNA"/>
</dbReference>
<name>A0ABS2V3K3_9ACTN</name>
<keyword evidence="1" id="KW-0812">Transmembrane</keyword>
<gene>
    <name evidence="2" type="ORF">JE024_38385</name>
</gene>
<comment type="caution">
    <text evidence="2">The sequence shown here is derived from an EMBL/GenBank/DDBJ whole genome shotgun (WGS) entry which is preliminary data.</text>
</comment>